<protein>
    <submittedName>
        <fullName evidence="1">Uncharacterized protein</fullName>
    </submittedName>
</protein>
<organism evidence="1 2">
    <name type="scientific">Coniosporium tulheliwenetii</name>
    <dbReference type="NCBI Taxonomy" id="3383036"/>
    <lineage>
        <taxon>Eukaryota</taxon>
        <taxon>Fungi</taxon>
        <taxon>Dikarya</taxon>
        <taxon>Ascomycota</taxon>
        <taxon>Pezizomycotina</taxon>
        <taxon>Dothideomycetes</taxon>
        <taxon>Dothideomycetes incertae sedis</taxon>
        <taxon>Coniosporium</taxon>
    </lineage>
</organism>
<dbReference type="EMBL" id="JAPDRP010000006">
    <property type="protein sequence ID" value="KAJ9646650.1"/>
    <property type="molecule type" value="Genomic_DNA"/>
</dbReference>
<dbReference type="Proteomes" id="UP001172680">
    <property type="component" value="Unassembled WGS sequence"/>
</dbReference>
<keyword evidence="2" id="KW-1185">Reference proteome</keyword>
<name>A0ACC2ZFR1_9PEZI</name>
<comment type="caution">
    <text evidence="1">The sequence shown here is derived from an EMBL/GenBank/DDBJ whole genome shotgun (WGS) entry which is preliminary data.</text>
</comment>
<gene>
    <name evidence="1" type="ORF">H2199_002699</name>
</gene>
<proteinExistence type="predicted"/>
<evidence type="ECO:0000313" key="2">
    <source>
        <dbReference type="Proteomes" id="UP001172680"/>
    </source>
</evidence>
<sequence>MDQEVEEILDDDNPLKRKRRNSFKEFCKLGSVVIASKVADGSQRDSQQDSQRDGKRSKKSQRRTTAAAVTPKPAALDEFDIFNKILPDEDANDPI</sequence>
<reference evidence="1" key="1">
    <citation type="submission" date="2022-10" db="EMBL/GenBank/DDBJ databases">
        <title>Culturing micro-colonial fungi from biological soil crusts in the Mojave desert and describing Neophaeococcomyces mojavensis, and introducing the new genera and species Taxawa tesnikishii.</title>
        <authorList>
            <person name="Kurbessoian T."/>
            <person name="Stajich J.E."/>
        </authorList>
    </citation>
    <scope>NUCLEOTIDE SEQUENCE</scope>
    <source>
        <strain evidence="1">JES_115</strain>
    </source>
</reference>
<evidence type="ECO:0000313" key="1">
    <source>
        <dbReference type="EMBL" id="KAJ9646650.1"/>
    </source>
</evidence>
<accession>A0ACC2ZFR1</accession>